<evidence type="ECO:0000313" key="2">
    <source>
        <dbReference type="Proteomes" id="UP000810292"/>
    </source>
</evidence>
<evidence type="ECO:0000313" key="1">
    <source>
        <dbReference type="EMBL" id="MBO8469576.1"/>
    </source>
</evidence>
<reference evidence="1" key="1">
    <citation type="submission" date="2020-10" db="EMBL/GenBank/DDBJ databases">
        <authorList>
            <person name="Gilroy R."/>
        </authorList>
    </citation>
    <scope>NUCLEOTIDE SEQUENCE</scope>
    <source>
        <strain evidence="1">14700</strain>
    </source>
</reference>
<dbReference type="Proteomes" id="UP000810292">
    <property type="component" value="Unassembled WGS sequence"/>
</dbReference>
<sequence length="139" mass="15297">MQVCILYAGRNREDSKLKTISDSLAHGIASQGHQVDVVNIYNGEIRLTPYDYVVIGSEPVSFLSAKVPEVIQKFLAQAGTVSGKRCFAFITGGLRKNRTLLNLMKVMEGEGMILKLSEVITKPDMATAIGKRLNVERNL</sequence>
<accession>A0A9D9NDK3</accession>
<dbReference type="EMBL" id="JADIMF010000118">
    <property type="protein sequence ID" value="MBO8469576.1"/>
    <property type="molecule type" value="Genomic_DNA"/>
</dbReference>
<reference evidence="1" key="2">
    <citation type="journal article" date="2021" name="PeerJ">
        <title>Extensive microbial diversity within the chicken gut microbiome revealed by metagenomics and culture.</title>
        <authorList>
            <person name="Gilroy R."/>
            <person name="Ravi A."/>
            <person name="Getino M."/>
            <person name="Pursley I."/>
            <person name="Horton D.L."/>
            <person name="Alikhan N.F."/>
            <person name="Baker D."/>
            <person name="Gharbi K."/>
            <person name="Hall N."/>
            <person name="Watson M."/>
            <person name="Adriaenssens E.M."/>
            <person name="Foster-Nyarko E."/>
            <person name="Jarju S."/>
            <person name="Secka A."/>
            <person name="Antonio M."/>
            <person name="Oren A."/>
            <person name="Chaudhuri R.R."/>
            <person name="La Ragione R."/>
            <person name="Hildebrand F."/>
            <person name="Pallen M.J."/>
        </authorList>
    </citation>
    <scope>NUCLEOTIDE SEQUENCE</scope>
    <source>
        <strain evidence="1">14700</strain>
    </source>
</reference>
<organism evidence="1 2">
    <name type="scientific">Candidatus Ornithospirochaeta stercoravium</name>
    <dbReference type="NCBI Taxonomy" id="2840897"/>
    <lineage>
        <taxon>Bacteria</taxon>
        <taxon>Pseudomonadati</taxon>
        <taxon>Spirochaetota</taxon>
        <taxon>Spirochaetia</taxon>
        <taxon>Spirochaetales</taxon>
        <taxon>Spirochaetaceae</taxon>
        <taxon>Spirochaetaceae incertae sedis</taxon>
        <taxon>Candidatus Ornithospirochaeta</taxon>
    </lineage>
</organism>
<name>A0A9D9NDK3_9SPIO</name>
<dbReference type="Gene3D" id="3.40.50.360">
    <property type="match status" value="1"/>
</dbReference>
<dbReference type="AlphaFoldDB" id="A0A9D9NDK3"/>
<proteinExistence type="predicted"/>
<gene>
    <name evidence="1" type="ORF">IAA72_07315</name>
</gene>
<comment type="caution">
    <text evidence="1">The sequence shown here is derived from an EMBL/GenBank/DDBJ whole genome shotgun (WGS) entry which is preliminary data.</text>
</comment>
<dbReference type="SUPFAM" id="SSF52218">
    <property type="entry name" value="Flavoproteins"/>
    <property type="match status" value="1"/>
</dbReference>
<protein>
    <submittedName>
        <fullName evidence="1">Uncharacterized protein</fullName>
    </submittedName>
</protein>
<dbReference type="InterPro" id="IPR029039">
    <property type="entry name" value="Flavoprotein-like_sf"/>
</dbReference>